<dbReference type="SUPFAM" id="SSF53474">
    <property type="entry name" value="alpha/beta-Hydrolases"/>
    <property type="match status" value="1"/>
</dbReference>
<feature type="compositionally biased region" description="Acidic residues" evidence="1">
    <location>
        <begin position="54"/>
        <end position="66"/>
    </location>
</feature>
<dbReference type="PANTHER" id="PTHR47280">
    <property type="entry name" value="PHEOPHYTINASE, CHLOROPLASTIC"/>
    <property type="match status" value="1"/>
</dbReference>
<feature type="chain" id="PRO_5044859660" description="AB hydrolase-1 domain-containing protein" evidence="2">
    <location>
        <begin position="23"/>
        <end position="460"/>
    </location>
</feature>
<keyword evidence="5" id="KW-1185">Reference proteome</keyword>
<feature type="region of interest" description="Disordered" evidence="1">
    <location>
        <begin position="47"/>
        <end position="66"/>
    </location>
</feature>
<evidence type="ECO:0000313" key="4">
    <source>
        <dbReference type="EMBL" id="KAL3775366.1"/>
    </source>
</evidence>
<comment type="caution">
    <text evidence="4">The sequence shown here is derived from an EMBL/GenBank/DDBJ whole genome shotgun (WGS) entry which is preliminary data.</text>
</comment>
<keyword evidence="2" id="KW-0732">Signal</keyword>
<name>A0ABD3NH92_9STRA</name>
<proteinExistence type="predicted"/>
<protein>
    <recommendedName>
        <fullName evidence="3">AB hydrolase-1 domain-containing protein</fullName>
    </recommendedName>
</protein>
<dbReference type="InterPro" id="IPR029058">
    <property type="entry name" value="AB_hydrolase_fold"/>
</dbReference>
<feature type="domain" description="AB hydrolase-1" evidence="3">
    <location>
        <begin position="158"/>
        <end position="391"/>
    </location>
</feature>
<sequence length="460" mass="50528">MFSASSVAAAILLSTTLPPTSAAVHHLRPRVAFVVPDAFVVGTATTTTTRRRDDDEEDDDYDYDEDDDAVPDLILERGTWMFRGMHPISYEVASVGVDERSPSADESVVPILLLNGFGVGTFHQHRLMRKLLLEGRRRYRNRDRTRDRGNDRRRVGGGTRYLVYGVDYLGQGRSWPTECDDGRSANERDLDYSADTWLEQLGGFLEEVVVPSSSSSIGEVGGVHLVGNSVGGYLATMLSRRHPSLISSLALLNATPVWGLNLPGWDGRLPPPPLPRFGRTMSGPRDDADVNADADDRKLHVARTAAPPSPTPADFYRALADVEVDVLLLFGANDPWCTLAIAKRMHASPHSSTSTSRGRSDDEIRTPARRYISLENVGHCPNHEAPTAVARVLLPWIDAASSKYDGDDCRRSGSRRDVPLVSGDAERVSEPWGVVGIREVSIEESRNLSVVDRIVSYMVG</sequence>
<dbReference type="Gene3D" id="3.40.50.1820">
    <property type="entry name" value="alpha/beta hydrolase"/>
    <property type="match status" value="1"/>
</dbReference>
<reference evidence="4 5" key="1">
    <citation type="submission" date="2024-10" db="EMBL/GenBank/DDBJ databases">
        <title>Updated reference genomes for cyclostephanoid diatoms.</title>
        <authorList>
            <person name="Roberts W.R."/>
            <person name="Alverson A.J."/>
        </authorList>
    </citation>
    <scope>NUCLEOTIDE SEQUENCE [LARGE SCALE GENOMIC DNA]</scope>
    <source>
        <strain evidence="4 5">AJA276-08</strain>
    </source>
</reference>
<evidence type="ECO:0000259" key="3">
    <source>
        <dbReference type="Pfam" id="PF12697"/>
    </source>
</evidence>
<dbReference type="Proteomes" id="UP001530315">
    <property type="component" value="Unassembled WGS sequence"/>
</dbReference>
<dbReference type="EMBL" id="JALLAZ020001416">
    <property type="protein sequence ID" value="KAL3775366.1"/>
    <property type="molecule type" value="Genomic_DNA"/>
</dbReference>
<feature type="signal peptide" evidence="2">
    <location>
        <begin position="1"/>
        <end position="22"/>
    </location>
</feature>
<evidence type="ECO:0000256" key="1">
    <source>
        <dbReference type="SAM" id="MobiDB-lite"/>
    </source>
</evidence>
<organism evidence="4 5">
    <name type="scientific">Stephanodiscus triporus</name>
    <dbReference type="NCBI Taxonomy" id="2934178"/>
    <lineage>
        <taxon>Eukaryota</taxon>
        <taxon>Sar</taxon>
        <taxon>Stramenopiles</taxon>
        <taxon>Ochrophyta</taxon>
        <taxon>Bacillariophyta</taxon>
        <taxon>Coscinodiscophyceae</taxon>
        <taxon>Thalassiosirophycidae</taxon>
        <taxon>Stephanodiscales</taxon>
        <taxon>Stephanodiscaceae</taxon>
        <taxon>Stephanodiscus</taxon>
    </lineage>
</organism>
<dbReference type="InterPro" id="IPR000073">
    <property type="entry name" value="AB_hydrolase_1"/>
</dbReference>
<dbReference type="Pfam" id="PF12697">
    <property type="entry name" value="Abhydrolase_6"/>
    <property type="match status" value="1"/>
</dbReference>
<dbReference type="InterPro" id="IPR044211">
    <property type="entry name" value="PPH_chloroplastic"/>
</dbReference>
<evidence type="ECO:0000313" key="5">
    <source>
        <dbReference type="Proteomes" id="UP001530315"/>
    </source>
</evidence>
<gene>
    <name evidence="4" type="ORF">ACHAW5_006508</name>
</gene>
<evidence type="ECO:0000256" key="2">
    <source>
        <dbReference type="SAM" id="SignalP"/>
    </source>
</evidence>
<dbReference type="AlphaFoldDB" id="A0ABD3NH92"/>
<accession>A0ABD3NH92</accession>
<dbReference type="PANTHER" id="PTHR47280:SF1">
    <property type="entry name" value="PHEOPHYTINASE, CHLOROPLASTIC"/>
    <property type="match status" value="1"/>
</dbReference>